<evidence type="ECO:0008006" key="4">
    <source>
        <dbReference type="Google" id="ProtNLM"/>
    </source>
</evidence>
<gene>
    <name evidence="3" type="ORF">FUG_LOCUS145368</name>
    <name evidence="2" type="ORF">MDCFG202_LOCUS570557</name>
</gene>
<proteinExistence type="predicted"/>
<dbReference type="Proteomes" id="UP000746612">
    <property type="component" value="Unassembled WGS sequence"/>
</dbReference>
<dbReference type="AlphaFoldDB" id="A0A4E9E6K4"/>
<name>A0A4E9E6K4_GIBZA</name>
<dbReference type="EMBL" id="CAAKMV010000111">
    <property type="protein sequence ID" value="VIO55181.1"/>
    <property type="molecule type" value="Genomic_DNA"/>
</dbReference>
<reference evidence="2" key="2">
    <citation type="submission" date="2021-03" db="EMBL/GenBank/DDBJ databases">
        <authorList>
            <person name="Alouane T."/>
            <person name="Langin T."/>
            <person name="Bonhomme L."/>
        </authorList>
    </citation>
    <scope>NUCLEOTIDE SEQUENCE</scope>
    <source>
        <strain evidence="2">MDC_Fg202</strain>
    </source>
</reference>
<protein>
    <recommendedName>
        <fullName evidence="4">Cyanovirin-N domain-containing protein</fullName>
    </recommendedName>
</protein>
<sequence length="195" mass="21502">MRSDLFLLSTLISGAYTAQISVGQQQQSGGKNYHVAWWEGDTPCDGLGHLLGSVDKSLCSFDFQLQNQGSVYHFAYCGTDDLAIYRNDGSLYGKCSTKDFGKKLKCQNSHDIIKQYAIYCRGNAGEKGSDEETWPSGSQVKNAKTYNSGDSLVVTDPTTNPPVSGLTMGERTGSRIFHYLWSYVLEMVFANTCQI</sequence>
<feature type="signal peptide" evidence="1">
    <location>
        <begin position="1"/>
        <end position="17"/>
    </location>
</feature>
<dbReference type="EMBL" id="CAJPIJ010000190">
    <property type="protein sequence ID" value="CAG2008957.1"/>
    <property type="molecule type" value="Genomic_DNA"/>
</dbReference>
<feature type="chain" id="PRO_5041128233" description="Cyanovirin-N domain-containing protein" evidence="1">
    <location>
        <begin position="18"/>
        <end position="195"/>
    </location>
</feature>
<evidence type="ECO:0000313" key="2">
    <source>
        <dbReference type="EMBL" id="CAG2008957.1"/>
    </source>
</evidence>
<organism evidence="3">
    <name type="scientific">Gibberella zeae</name>
    <name type="common">Wheat head blight fungus</name>
    <name type="synonym">Fusarium graminearum</name>
    <dbReference type="NCBI Taxonomy" id="5518"/>
    <lineage>
        <taxon>Eukaryota</taxon>
        <taxon>Fungi</taxon>
        <taxon>Dikarya</taxon>
        <taxon>Ascomycota</taxon>
        <taxon>Pezizomycotina</taxon>
        <taxon>Sordariomycetes</taxon>
        <taxon>Hypocreomycetidae</taxon>
        <taxon>Hypocreales</taxon>
        <taxon>Nectriaceae</taxon>
        <taxon>Fusarium</taxon>
    </lineage>
</organism>
<evidence type="ECO:0000256" key="1">
    <source>
        <dbReference type="SAM" id="SignalP"/>
    </source>
</evidence>
<accession>A0A4E9E6K4</accession>
<reference evidence="3" key="1">
    <citation type="submission" date="2019-04" db="EMBL/GenBank/DDBJ databases">
        <authorList>
            <person name="Melise S."/>
            <person name="Noan J."/>
            <person name="Okalmin O."/>
        </authorList>
    </citation>
    <scope>NUCLEOTIDE SEQUENCE</scope>
    <source>
        <strain evidence="3">FN9</strain>
    </source>
</reference>
<evidence type="ECO:0000313" key="3">
    <source>
        <dbReference type="EMBL" id="VIO55181.1"/>
    </source>
</evidence>
<keyword evidence="1" id="KW-0732">Signal</keyword>